<dbReference type="RefSeq" id="WP_194020263.1">
    <property type="nucleotide sequence ID" value="NZ_JADEVV010000038.1"/>
</dbReference>
<dbReference type="Pfam" id="PF01987">
    <property type="entry name" value="AIM24"/>
    <property type="match status" value="1"/>
</dbReference>
<dbReference type="Proteomes" id="UP000658720">
    <property type="component" value="Unassembled WGS sequence"/>
</dbReference>
<gene>
    <name evidence="1" type="ORF">IQ217_12990</name>
</gene>
<proteinExistence type="predicted"/>
<dbReference type="InterPro" id="IPR016031">
    <property type="entry name" value="Trp_RNA-bd_attenuator-like_dom"/>
</dbReference>
<dbReference type="Gene3D" id="3.60.160.10">
    <property type="entry name" value="Mitochondrial biogenesis AIM24"/>
    <property type="match status" value="1"/>
</dbReference>
<reference evidence="1 2" key="1">
    <citation type="submission" date="2020-10" db="EMBL/GenBank/DDBJ databases">
        <authorList>
            <person name="Castelo-Branco R."/>
            <person name="Eusebio N."/>
            <person name="Adriana R."/>
            <person name="Vieira A."/>
            <person name="Brugerolle De Fraissinette N."/>
            <person name="Rezende De Castro R."/>
            <person name="Schneider M.P."/>
            <person name="Vasconcelos V."/>
            <person name="Leao P.N."/>
        </authorList>
    </citation>
    <scope>NUCLEOTIDE SEQUENCE [LARGE SCALE GENOMIC DNA]</scope>
    <source>
        <strain evidence="1 2">LEGE 00031</strain>
    </source>
</reference>
<dbReference type="InterPro" id="IPR002838">
    <property type="entry name" value="AIM24"/>
</dbReference>
<keyword evidence="2" id="KW-1185">Reference proteome</keyword>
<dbReference type="SUPFAM" id="SSF51219">
    <property type="entry name" value="TRAP-like"/>
    <property type="match status" value="1"/>
</dbReference>
<accession>A0ABR9VTQ1</accession>
<evidence type="ECO:0000313" key="1">
    <source>
        <dbReference type="EMBL" id="MBE9254734.1"/>
    </source>
</evidence>
<comment type="caution">
    <text evidence="1">The sequence shown here is derived from an EMBL/GenBank/DDBJ whole genome shotgun (WGS) entry which is preliminary data.</text>
</comment>
<name>A0ABR9VTQ1_9SYNC</name>
<dbReference type="EMBL" id="JADEVV010000038">
    <property type="protein sequence ID" value="MBE9254734.1"/>
    <property type="molecule type" value="Genomic_DNA"/>
</dbReference>
<protein>
    <submittedName>
        <fullName evidence="1">TIGR00266 family protein</fullName>
    </submittedName>
</protein>
<dbReference type="PANTHER" id="PTHR43657:SF1">
    <property type="entry name" value="ALTERED INHERITANCE OF MITOCHONDRIA PROTEIN 24, MITOCHONDRIAL"/>
    <property type="match status" value="1"/>
</dbReference>
<dbReference type="PANTHER" id="PTHR43657">
    <property type="entry name" value="TRYPTOPHAN RNA-BINDING ATTENUATOR PROTEIN-LIKE PROTEIN"/>
    <property type="match status" value="1"/>
</dbReference>
<evidence type="ECO:0000313" key="2">
    <source>
        <dbReference type="Proteomes" id="UP000658720"/>
    </source>
</evidence>
<organism evidence="1 2">
    <name type="scientific">Synechocystis salina LEGE 00031</name>
    <dbReference type="NCBI Taxonomy" id="1828736"/>
    <lineage>
        <taxon>Bacteria</taxon>
        <taxon>Bacillati</taxon>
        <taxon>Cyanobacteriota</taxon>
        <taxon>Cyanophyceae</taxon>
        <taxon>Synechococcales</taxon>
        <taxon>Merismopediaceae</taxon>
        <taxon>Synechocystis</taxon>
    </lineage>
</organism>
<sequence>MKIKLLNSPQTAIARVILEANEELAAQNGSLIAMSQDISVQSSVRRTSDGGGKQTSRGNQIKTMFLNNYQAGENGGEIYLAPALVGNLGHYQLGGRKLIVRQSSYLASDGKVDIFMGYKSAAKKEPYSWLSLVGVGDVLISSFGAMYSLEVNGKQIVNSDHVVAFDNSLKVKQYQELRPWPKRLVPKQEILYEFSGTGTIFCQTHGPRSFAQEVGHQLKPENFKLR</sequence>
<dbReference type="NCBIfam" id="TIGR00266">
    <property type="entry name" value="TIGR00266 family protein"/>
    <property type="match status" value="1"/>
</dbReference>
<dbReference type="InterPro" id="IPR036983">
    <property type="entry name" value="AIM24_sf"/>
</dbReference>